<dbReference type="InterPro" id="IPR018474">
    <property type="entry name" value="Uncharacterised_Yqai"/>
</dbReference>
<dbReference type="Proteomes" id="UP001282284">
    <property type="component" value="Unassembled WGS sequence"/>
</dbReference>
<comment type="caution">
    <text evidence="1">The sequence shown here is derived from an EMBL/GenBank/DDBJ whole genome shotgun (WGS) entry which is preliminary data.</text>
</comment>
<proteinExistence type="predicted"/>
<reference evidence="1 2" key="1">
    <citation type="submission" date="2023-06" db="EMBL/GenBank/DDBJ databases">
        <title>Sporosarcina sp. nov., isolated from Korean traditional fermented seafood 'Jeotgal'.</title>
        <authorList>
            <person name="Yang A.I."/>
            <person name="Shin N.-R."/>
        </authorList>
    </citation>
    <scope>NUCLEOTIDE SEQUENCE [LARGE SCALE GENOMIC DNA]</scope>
    <source>
        <strain evidence="1 2">KCTC13119</strain>
    </source>
</reference>
<dbReference type="EMBL" id="JAUBDI010000010">
    <property type="protein sequence ID" value="MDW0113809.1"/>
    <property type="molecule type" value="Genomic_DNA"/>
</dbReference>
<dbReference type="Pfam" id="PF09466">
    <property type="entry name" value="Yqai"/>
    <property type="match status" value="1"/>
</dbReference>
<protein>
    <submittedName>
        <fullName evidence="1">Uncharacterized protein</fullName>
    </submittedName>
</protein>
<accession>A0ABU4G9Z8</accession>
<dbReference type="InterPro" id="IPR023118">
    <property type="entry name" value="YqaI_dom_sf"/>
</dbReference>
<sequence>MNHPAIEMAMKTGYPEIDYLDHERFRNANYRTEEHPIEDMFGSEILTGDKYFIDASGKVVLFENYRDYLQEEAGAVFYEAK</sequence>
<evidence type="ECO:0000313" key="2">
    <source>
        <dbReference type="Proteomes" id="UP001282284"/>
    </source>
</evidence>
<dbReference type="RefSeq" id="WP_317944389.1">
    <property type="nucleotide sequence ID" value="NZ_JAUBDI010000010.1"/>
</dbReference>
<organism evidence="1 2">
    <name type="scientific">Sporosarcina saromensis</name>
    <dbReference type="NCBI Taxonomy" id="359365"/>
    <lineage>
        <taxon>Bacteria</taxon>
        <taxon>Bacillati</taxon>
        <taxon>Bacillota</taxon>
        <taxon>Bacilli</taxon>
        <taxon>Bacillales</taxon>
        <taxon>Caryophanaceae</taxon>
        <taxon>Sporosarcina</taxon>
    </lineage>
</organism>
<keyword evidence="2" id="KW-1185">Reference proteome</keyword>
<dbReference type="Gene3D" id="3.30.40.30">
    <property type="entry name" value="YqaI domain"/>
    <property type="match status" value="1"/>
</dbReference>
<evidence type="ECO:0000313" key="1">
    <source>
        <dbReference type="EMBL" id="MDW0113809.1"/>
    </source>
</evidence>
<dbReference type="SUPFAM" id="SSF160713">
    <property type="entry name" value="YqaI-like"/>
    <property type="match status" value="1"/>
</dbReference>
<gene>
    <name evidence="1" type="ORF">QT711_11480</name>
</gene>
<name>A0ABU4G9Z8_9BACL</name>